<dbReference type="AlphaFoldDB" id="A0A1E5G085"/>
<dbReference type="STRING" id="766136.BHF68_10875"/>
<feature type="modified residue" description="4-aspartylphosphate" evidence="19">
    <location>
        <position position="893"/>
    </location>
</feature>
<evidence type="ECO:0000256" key="19">
    <source>
        <dbReference type="PROSITE-ProRule" id="PRU00169"/>
    </source>
</evidence>
<dbReference type="Pfam" id="PF01627">
    <property type="entry name" value="Hpt"/>
    <property type="match status" value="1"/>
</dbReference>
<evidence type="ECO:0000256" key="16">
    <source>
        <dbReference type="ARBA" id="ARBA00068150"/>
    </source>
</evidence>
<dbReference type="SUPFAM" id="SSF47226">
    <property type="entry name" value="Histidine-containing phosphotransfer domain, HPT domain"/>
    <property type="match status" value="1"/>
</dbReference>
<keyword evidence="12 20" id="KW-1133">Transmembrane helix</keyword>
<dbReference type="PROSITE" id="PS50110">
    <property type="entry name" value="RESPONSE_REGULATORY"/>
    <property type="match status" value="2"/>
</dbReference>
<keyword evidence="6 19" id="KW-0597">Phosphoprotein</keyword>
<feature type="transmembrane region" description="Helical" evidence="20">
    <location>
        <begin position="17"/>
        <end position="41"/>
    </location>
</feature>
<evidence type="ECO:0000259" key="24">
    <source>
        <dbReference type="PROSITE" id="PS50894"/>
    </source>
</evidence>
<dbReference type="Proteomes" id="UP000094296">
    <property type="component" value="Unassembled WGS sequence"/>
</dbReference>
<dbReference type="SMART" id="SM00387">
    <property type="entry name" value="HATPase_c"/>
    <property type="match status" value="1"/>
</dbReference>
<comment type="similarity">
    <text evidence="3">In the N-terminal section; belongs to the phytochrome family.</text>
</comment>
<comment type="catalytic activity">
    <reaction evidence="1">
        <text>ATP + protein L-histidine = ADP + protein N-phospho-L-histidine.</text>
        <dbReference type="EC" id="2.7.13.3"/>
    </reaction>
</comment>
<dbReference type="GO" id="GO:0000155">
    <property type="term" value="F:phosphorelay sensor kinase activity"/>
    <property type="evidence" value="ECO:0007669"/>
    <property type="project" value="InterPro"/>
</dbReference>
<evidence type="ECO:0000256" key="9">
    <source>
        <dbReference type="ARBA" id="ARBA00022741"/>
    </source>
</evidence>
<feature type="domain" description="Histidine kinase" evidence="21">
    <location>
        <begin position="427"/>
        <end position="649"/>
    </location>
</feature>
<dbReference type="SUPFAM" id="SSF158472">
    <property type="entry name" value="HAMP domain-like"/>
    <property type="match status" value="1"/>
</dbReference>
<name>A0A1E5G085_9FIRM</name>
<dbReference type="GO" id="GO:0005886">
    <property type="term" value="C:plasma membrane"/>
    <property type="evidence" value="ECO:0007669"/>
    <property type="project" value="UniProtKB-SubCell"/>
</dbReference>
<evidence type="ECO:0000256" key="1">
    <source>
        <dbReference type="ARBA" id="ARBA00000085"/>
    </source>
</evidence>
<dbReference type="Gene3D" id="1.20.120.160">
    <property type="entry name" value="HPT domain"/>
    <property type="match status" value="1"/>
</dbReference>
<dbReference type="InterPro" id="IPR008207">
    <property type="entry name" value="Sig_transdc_His_kin_Hpt_dom"/>
</dbReference>
<keyword evidence="7" id="KW-0808">Transferase</keyword>
<comment type="caution">
    <text evidence="25">The sequence shown here is derived from an EMBL/GenBank/DDBJ whole genome shotgun (WGS) entry which is preliminary data.</text>
</comment>
<feature type="modified residue" description="Phosphohistidine" evidence="18">
    <location>
        <position position="1021"/>
    </location>
</feature>
<dbReference type="CDD" id="cd00082">
    <property type="entry name" value="HisKA"/>
    <property type="match status" value="1"/>
</dbReference>
<dbReference type="Gene3D" id="1.10.287.130">
    <property type="match status" value="1"/>
</dbReference>
<dbReference type="InterPro" id="IPR003594">
    <property type="entry name" value="HATPase_dom"/>
</dbReference>
<dbReference type="PANTHER" id="PTHR45339:SF1">
    <property type="entry name" value="HYBRID SIGNAL TRANSDUCTION HISTIDINE KINASE J"/>
    <property type="match status" value="1"/>
</dbReference>
<dbReference type="EC" id="2.7.13.3" evidence="4"/>
<evidence type="ECO:0000313" key="26">
    <source>
        <dbReference type="Proteomes" id="UP000094296"/>
    </source>
</evidence>
<dbReference type="RefSeq" id="WP_069644160.1">
    <property type="nucleotide sequence ID" value="NZ_MIJE01000034.1"/>
</dbReference>
<protein>
    <recommendedName>
        <fullName evidence="17">Circadian input-output histidine kinase CikA</fullName>
        <ecNumber evidence="4">2.7.13.3</ecNumber>
    </recommendedName>
    <alternativeName>
        <fullName evidence="16">Sensory/regulatory protein RpfC</fullName>
    </alternativeName>
</protein>
<evidence type="ECO:0000256" key="18">
    <source>
        <dbReference type="PROSITE-ProRule" id="PRU00110"/>
    </source>
</evidence>
<evidence type="ECO:0000256" key="3">
    <source>
        <dbReference type="ARBA" id="ARBA00006402"/>
    </source>
</evidence>
<evidence type="ECO:0000256" key="8">
    <source>
        <dbReference type="ARBA" id="ARBA00022692"/>
    </source>
</evidence>
<dbReference type="Gene3D" id="3.40.50.2300">
    <property type="match status" value="2"/>
</dbReference>
<accession>A0A1E5G085</accession>
<feature type="transmembrane region" description="Helical" evidence="20">
    <location>
        <begin position="324"/>
        <end position="342"/>
    </location>
</feature>
<evidence type="ECO:0000256" key="14">
    <source>
        <dbReference type="ARBA" id="ARBA00023136"/>
    </source>
</evidence>
<feature type="domain" description="Response regulatory" evidence="22">
    <location>
        <begin position="670"/>
        <end position="792"/>
    </location>
</feature>
<evidence type="ECO:0000256" key="17">
    <source>
        <dbReference type="ARBA" id="ARBA00074306"/>
    </source>
</evidence>
<evidence type="ECO:0000313" key="25">
    <source>
        <dbReference type="EMBL" id="OEF95887.1"/>
    </source>
</evidence>
<dbReference type="CDD" id="cd06225">
    <property type="entry name" value="HAMP"/>
    <property type="match status" value="1"/>
</dbReference>
<dbReference type="GO" id="GO:0005524">
    <property type="term" value="F:ATP binding"/>
    <property type="evidence" value="ECO:0007669"/>
    <property type="project" value="UniProtKB-KW"/>
</dbReference>
<keyword evidence="14 20" id="KW-0472">Membrane</keyword>
<organism evidence="25 26">
    <name type="scientific">Desulfuribacillus alkaliarsenatis</name>
    <dbReference type="NCBI Taxonomy" id="766136"/>
    <lineage>
        <taxon>Bacteria</taxon>
        <taxon>Bacillati</taxon>
        <taxon>Bacillota</taxon>
        <taxon>Desulfuribacillia</taxon>
        <taxon>Desulfuribacillales</taxon>
        <taxon>Desulfuribacillaceae</taxon>
        <taxon>Desulfuribacillus</taxon>
    </lineage>
</organism>
<dbReference type="InterPro" id="IPR004358">
    <property type="entry name" value="Sig_transdc_His_kin-like_C"/>
</dbReference>
<keyword evidence="5" id="KW-1003">Cell membrane</keyword>
<evidence type="ECO:0000256" key="6">
    <source>
        <dbReference type="ARBA" id="ARBA00022553"/>
    </source>
</evidence>
<dbReference type="PROSITE" id="PS50885">
    <property type="entry name" value="HAMP"/>
    <property type="match status" value="1"/>
</dbReference>
<keyword evidence="8 20" id="KW-0812">Transmembrane</keyword>
<dbReference type="FunFam" id="3.30.565.10:FF:000010">
    <property type="entry name" value="Sensor histidine kinase RcsC"/>
    <property type="match status" value="1"/>
</dbReference>
<dbReference type="InterPro" id="IPR005467">
    <property type="entry name" value="His_kinase_dom"/>
</dbReference>
<feature type="domain" description="Response regulatory" evidence="22">
    <location>
        <begin position="844"/>
        <end position="963"/>
    </location>
</feature>
<evidence type="ECO:0000256" key="10">
    <source>
        <dbReference type="ARBA" id="ARBA00022777"/>
    </source>
</evidence>
<keyword evidence="26" id="KW-1185">Reference proteome</keyword>
<sequence>MKFLLRPMVDIMDKLTYFYKFLIIGLTVGIGIISIVVYLFLDLNQQVEDAKQRQLGAIYITETKELLNHIQQFRGMSYATYGQVEHRFQDDILLQEALVEETFAKLWLAMDKSRDQLGLDNMLTELEEDWYQLNNSIGNISREEFFAQSNALVHSVIEFIKYTADRSMMILDDDRYRYYLSAITTNEYPLLLEELGQLRALGTKVAEANEISIIEQQRLIEHIRTADDLWRFININFIFLNEECDKFSKDINAHMGQVGIGIQSFLEAIEREFITTVDIDVDSQTYYNQTTSMMQDNYLLYEKIVTELYDDLESNVKRLQGDKWFISFLTMFVGFIGLYMYLASYVSVHQAISTLKKGSASMGRGDLSTRIELTTQDELSEIATAINQMAVDLEKFIANEDRIKQELIQAKQSAEDASKAKSEFLANMSHEIRTPMNVIIGMSELVLNSDLKKEQREYIKMVRDSAFSLLDIINDILDYSKLEAGKLELDTVEFDLIELVEKTLRFQSVQAHGKGLELINNIYQGTPRYVIGDALRLQRVLLNLISNAVKFTDKGEIEVSIKCVQTRSDNKEELRFEVRDTGIGIPEDKMDRLFKSFSQVDGSLSRQYEGTGLGLAISKYLVENMGGTIGVDSKVSEGTTFYFNVPFEVVDKEVEEDEEVVLLEEITGLRVLVIDDNRLNRKILEEMVGSWGIDVTTAASGKEGLDLLVASIDDATSGFDIILLDLQMPNMDGFEVAKKIKDHPKLNGIKIIMLSSANIYQTAQQCKALGLDSYLAKPVRQSELYDIIISMISKEQKQKALEVAEELIVTHIQNPKIPDVLLSDQADIVNHMAATVEALDDPVKILLVEDKKMNQTLAKKILERKGWYVKIAENGKIAVERYGRESFDVILMDISMPEMDGIEATAYIRKIESENKSRRTPIIAMTANAMSGDREKYIEAGMDEYVSKPIDRNKLYETVEKFLPMKELPIDLNRMVKQMGADKELMKEVINIFLEDYPQDIESLKQAIEQNDAELLRSVAHGLKGELGNLGVTKGYELAYELEKLGKYKSLDQEEAVNLLQQIESEIQKIKDFFTKSNWDKKI</sequence>
<dbReference type="SMART" id="SM00448">
    <property type="entry name" value="REC"/>
    <property type="match status" value="2"/>
</dbReference>
<gene>
    <name evidence="25" type="ORF">BHF68_10875</name>
</gene>
<dbReference type="InterPro" id="IPR036097">
    <property type="entry name" value="HisK_dim/P_sf"/>
</dbReference>
<evidence type="ECO:0000256" key="4">
    <source>
        <dbReference type="ARBA" id="ARBA00012438"/>
    </source>
</evidence>
<dbReference type="EMBL" id="MIJE01000034">
    <property type="protein sequence ID" value="OEF95887.1"/>
    <property type="molecule type" value="Genomic_DNA"/>
</dbReference>
<evidence type="ECO:0000259" key="21">
    <source>
        <dbReference type="PROSITE" id="PS50109"/>
    </source>
</evidence>
<evidence type="ECO:0000259" key="22">
    <source>
        <dbReference type="PROSITE" id="PS50110"/>
    </source>
</evidence>
<keyword evidence="10" id="KW-0418">Kinase</keyword>
<evidence type="ECO:0000256" key="5">
    <source>
        <dbReference type="ARBA" id="ARBA00022475"/>
    </source>
</evidence>
<evidence type="ECO:0000256" key="20">
    <source>
        <dbReference type="SAM" id="Phobius"/>
    </source>
</evidence>
<dbReference type="CDD" id="cd00088">
    <property type="entry name" value="HPT"/>
    <property type="match status" value="1"/>
</dbReference>
<evidence type="ECO:0000256" key="7">
    <source>
        <dbReference type="ARBA" id="ARBA00022679"/>
    </source>
</evidence>
<comment type="subcellular location">
    <subcellularLocation>
        <location evidence="2">Cell membrane</location>
        <topology evidence="2">Multi-pass membrane protein</topology>
    </subcellularLocation>
</comment>
<dbReference type="Gene3D" id="6.10.340.10">
    <property type="match status" value="1"/>
</dbReference>
<evidence type="ECO:0000256" key="11">
    <source>
        <dbReference type="ARBA" id="ARBA00022840"/>
    </source>
</evidence>
<dbReference type="FunFam" id="1.10.287.130:FF:000002">
    <property type="entry name" value="Two-component osmosensing histidine kinase"/>
    <property type="match status" value="1"/>
</dbReference>
<dbReference type="PANTHER" id="PTHR45339">
    <property type="entry name" value="HYBRID SIGNAL TRANSDUCTION HISTIDINE KINASE J"/>
    <property type="match status" value="1"/>
</dbReference>
<dbReference type="InterPro" id="IPR001789">
    <property type="entry name" value="Sig_transdc_resp-reg_receiver"/>
</dbReference>
<feature type="domain" description="HPt" evidence="24">
    <location>
        <begin position="982"/>
        <end position="1077"/>
    </location>
</feature>
<dbReference type="CDD" id="cd17546">
    <property type="entry name" value="REC_hyHK_CKI1_RcsC-like"/>
    <property type="match status" value="2"/>
</dbReference>
<feature type="modified residue" description="4-aspartylphosphate" evidence="19">
    <location>
        <position position="725"/>
    </location>
</feature>
<dbReference type="Pfam" id="PF00672">
    <property type="entry name" value="HAMP"/>
    <property type="match status" value="1"/>
</dbReference>
<dbReference type="PRINTS" id="PR00344">
    <property type="entry name" value="BCTRLSENSOR"/>
</dbReference>
<evidence type="ECO:0000256" key="2">
    <source>
        <dbReference type="ARBA" id="ARBA00004651"/>
    </source>
</evidence>
<dbReference type="InterPro" id="IPR036890">
    <property type="entry name" value="HATPase_C_sf"/>
</dbReference>
<dbReference type="CDD" id="cd16922">
    <property type="entry name" value="HATPase_EvgS-ArcB-TorS-like"/>
    <property type="match status" value="1"/>
</dbReference>
<dbReference type="InterPro" id="IPR011006">
    <property type="entry name" value="CheY-like_superfamily"/>
</dbReference>
<dbReference type="SUPFAM" id="SSF52172">
    <property type="entry name" value="CheY-like"/>
    <property type="match status" value="2"/>
</dbReference>
<dbReference type="InterPro" id="IPR003661">
    <property type="entry name" value="HisK_dim/P_dom"/>
</dbReference>
<evidence type="ECO:0000256" key="15">
    <source>
        <dbReference type="ARBA" id="ARBA00064003"/>
    </source>
</evidence>
<dbReference type="SMART" id="SM00073">
    <property type="entry name" value="HPT"/>
    <property type="match status" value="1"/>
</dbReference>
<dbReference type="Pfam" id="PF00072">
    <property type="entry name" value="Response_reg"/>
    <property type="match status" value="2"/>
</dbReference>
<dbReference type="SUPFAM" id="SSF47384">
    <property type="entry name" value="Homodimeric domain of signal transducing histidine kinase"/>
    <property type="match status" value="1"/>
</dbReference>
<keyword evidence="9" id="KW-0547">Nucleotide-binding</keyword>
<dbReference type="PROSITE" id="PS50894">
    <property type="entry name" value="HPT"/>
    <property type="match status" value="1"/>
</dbReference>
<proteinExistence type="inferred from homology"/>
<comment type="subunit">
    <text evidence="15">At low DSF concentrations, interacts with RpfF.</text>
</comment>
<dbReference type="Pfam" id="PF00512">
    <property type="entry name" value="HisKA"/>
    <property type="match status" value="1"/>
</dbReference>
<dbReference type="PROSITE" id="PS50109">
    <property type="entry name" value="HIS_KIN"/>
    <property type="match status" value="1"/>
</dbReference>
<evidence type="ECO:0000256" key="13">
    <source>
        <dbReference type="ARBA" id="ARBA00023012"/>
    </source>
</evidence>
<dbReference type="SMART" id="SM00304">
    <property type="entry name" value="HAMP"/>
    <property type="match status" value="1"/>
</dbReference>
<dbReference type="Gene3D" id="3.30.565.10">
    <property type="entry name" value="Histidine kinase-like ATPase, C-terminal domain"/>
    <property type="match status" value="1"/>
</dbReference>
<reference evidence="25 26" key="1">
    <citation type="submission" date="2016-09" db="EMBL/GenBank/DDBJ databases">
        <title>Draft genome sequence for the type strain of Desulfuribacillus alkaliarsenatis AHT28, an obligately anaerobic, sulfidogenic bacterium isolated from Russian soda lake sediments.</title>
        <authorList>
            <person name="Abin C.A."/>
            <person name="Hollibaugh J.T."/>
        </authorList>
    </citation>
    <scope>NUCLEOTIDE SEQUENCE [LARGE SCALE GENOMIC DNA]</scope>
    <source>
        <strain evidence="25 26">AHT28</strain>
    </source>
</reference>
<evidence type="ECO:0000259" key="23">
    <source>
        <dbReference type="PROSITE" id="PS50885"/>
    </source>
</evidence>
<keyword evidence="13" id="KW-0902">Two-component regulatory system</keyword>
<dbReference type="InterPro" id="IPR036641">
    <property type="entry name" value="HPT_dom_sf"/>
</dbReference>
<feature type="domain" description="HAMP" evidence="23">
    <location>
        <begin position="346"/>
        <end position="398"/>
    </location>
</feature>
<dbReference type="InterPro" id="IPR003660">
    <property type="entry name" value="HAMP_dom"/>
</dbReference>
<dbReference type="SUPFAM" id="SSF55874">
    <property type="entry name" value="ATPase domain of HSP90 chaperone/DNA topoisomerase II/histidine kinase"/>
    <property type="match status" value="1"/>
</dbReference>
<keyword evidence="11" id="KW-0067">ATP-binding</keyword>
<dbReference type="Pfam" id="PF02518">
    <property type="entry name" value="HATPase_c"/>
    <property type="match status" value="1"/>
</dbReference>
<evidence type="ECO:0000256" key="12">
    <source>
        <dbReference type="ARBA" id="ARBA00022989"/>
    </source>
</evidence>
<dbReference type="SMART" id="SM00388">
    <property type="entry name" value="HisKA"/>
    <property type="match status" value="1"/>
</dbReference>